<sequence length="89" mass="9539">MQRWYQPCMQEPKPRKEADEEGLSGCGGEAEEEEVVQAPTIHKGVLVFARGDPERVSASGSAVVAVAAASRMGRRTAGLGWAGARRSRI</sequence>
<evidence type="ECO:0000313" key="3">
    <source>
        <dbReference type="Proteomes" id="UP000006038"/>
    </source>
</evidence>
<keyword evidence="3" id="KW-1185">Reference proteome</keyword>
<evidence type="ECO:0000256" key="1">
    <source>
        <dbReference type="SAM" id="MobiDB-lite"/>
    </source>
</evidence>
<organism evidence="2">
    <name type="scientific">Oryza brachyantha</name>
    <name type="common">malo sina</name>
    <dbReference type="NCBI Taxonomy" id="4533"/>
    <lineage>
        <taxon>Eukaryota</taxon>
        <taxon>Viridiplantae</taxon>
        <taxon>Streptophyta</taxon>
        <taxon>Embryophyta</taxon>
        <taxon>Tracheophyta</taxon>
        <taxon>Spermatophyta</taxon>
        <taxon>Magnoliopsida</taxon>
        <taxon>Liliopsida</taxon>
        <taxon>Poales</taxon>
        <taxon>Poaceae</taxon>
        <taxon>BOP clade</taxon>
        <taxon>Oryzoideae</taxon>
        <taxon>Oryzeae</taxon>
        <taxon>Oryzinae</taxon>
        <taxon>Oryza</taxon>
    </lineage>
</organism>
<proteinExistence type="predicted"/>
<dbReference type="HOGENOM" id="CLU_2458370_0_0_1"/>
<dbReference type="Gramene" id="OB02G22890.1">
    <property type="protein sequence ID" value="OB02G22890.1"/>
    <property type="gene ID" value="OB02G22890"/>
</dbReference>
<dbReference type="Proteomes" id="UP000006038">
    <property type="component" value="Unassembled WGS sequence"/>
</dbReference>
<reference evidence="2" key="1">
    <citation type="submission" date="2013-04" db="UniProtKB">
        <authorList>
            <consortium name="EnsemblPlants"/>
        </authorList>
    </citation>
    <scope>IDENTIFICATION</scope>
</reference>
<protein>
    <submittedName>
        <fullName evidence="2">Uncharacterized protein</fullName>
    </submittedName>
</protein>
<feature type="region of interest" description="Disordered" evidence="1">
    <location>
        <begin position="1"/>
        <end position="26"/>
    </location>
</feature>
<name>J3LCC2_ORYBR</name>
<dbReference type="AlphaFoldDB" id="J3LCC2"/>
<dbReference type="EnsemblPlants" id="OB02G22890.1">
    <property type="protein sequence ID" value="OB02G22890.1"/>
    <property type="gene ID" value="OB02G22890"/>
</dbReference>
<accession>J3LCC2</accession>
<evidence type="ECO:0000313" key="2">
    <source>
        <dbReference type="EnsemblPlants" id="OB02G22890.1"/>
    </source>
</evidence>